<organism evidence="9 10">
    <name type="scientific">Epinotia aporema granulovirus</name>
    <dbReference type="NCBI Taxonomy" id="166056"/>
    <lineage>
        <taxon>Viruses</taxon>
        <taxon>Viruses incertae sedis</taxon>
        <taxon>Naldaviricetes</taxon>
        <taxon>Lefavirales</taxon>
        <taxon>Baculoviridae</taxon>
        <taxon>Betabaculovirus</taxon>
        <taxon>Betabaculovirus epaporemae</taxon>
    </lineage>
</organism>
<evidence type="ECO:0000256" key="5">
    <source>
        <dbReference type="ARBA" id="ARBA00023180"/>
    </source>
</evidence>
<evidence type="ECO:0000313" key="9">
    <source>
        <dbReference type="EMBL" id="AER41522.1"/>
    </source>
</evidence>
<evidence type="ECO:0000256" key="3">
    <source>
        <dbReference type="ARBA" id="ARBA00022737"/>
    </source>
</evidence>
<keyword evidence="4" id="KW-1015">Disulfide bond</keyword>
<keyword evidence="5" id="KW-0325">Glycoprotein</keyword>
<evidence type="ECO:0000256" key="7">
    <source>
        <dbReference type="SAM" id="Phobius"/>
    </source>
</evidence>
<dbReference type="RefSeq" id="YP_006908604.1">
    <property type="nucleotide sequence ID" value="NC_018875.1"/>
</dbReference>
<keyword evidence="7" id="KW-0472">Membrane</keyword>
<dbReference type="EMBL" id="JN408834">
    <property type="protein sequence ID" value="AER41522.1"/>
    <property type="molecule type" value="Genomic_DNA"/>
</dbReference>
<dbReference type="KEGG" id="vg:13842627"/>
<keyword evidence="7" id="KW-1133">Transmembrane helix</keyword>
<feature type="compositionally biased region" description="Pro residues" evidence="6">
    <location>
        <begin position="267"/>
        <end position="276"/>
    </location>
</feature>
<proteinExistence type="predicted"/>
<dbReference type="Proteomes" id="UP000201571">
    <property type="component" value="Segment"/>
</dbReference>
<feature type="region of interest" description="Disordered" evidence="6">
    <location>
        <begin position="265"/>
        <end position="284"/>
    </location>
</feature>
<accession>K4EQ30</accession>
<evidence type="ECO:0000256" key="6">
    <source>
        <dbReference type="SAM" id="MobiDB-lite"/>
    </source>
</evidence>
<dbReference type="GO" id="GO:0008061">
    <property type="term" value="F:chitin binding"/>
    <property type="evidence" value="ECO:0007669"/>
    <property type="project" value="UniProtKB-KW"/>
</dbReference>
<evidence type="ECO:0000259" key="8">
    <source>
        <dbReference type="PROSITE" id="PS51807"/>
    </source>
</evidence>
<feature type="transmembrane region" description="Helical" evidence="7">
    <location>
        <begin position="6"/>
        <end position="27"/>
    </location>
</feature>
<dbReference type="OrthoDB" id="1474at10239"/>
<keyword evidence="7" id="KW-0812">Transmembrane</keyword>
<dbReference type="GeneID" id="13842627"/>
<keyword evidence="2" id="KW-0732">Signal</keyword>
<gene>
    <name evidence="9" type="primary">vp91</name>
</gene>
<evidence type="ECO:0000256" key="4">
    <source>
        <dbReference type="ARBA" id="ARBA00023157"/>
    </source>
</evidence>
<keyword evidence="3" id="KW-0677">Repeat</keyword>
<reference evidence="9 10" key="1">
    <citation type="journal article" date="2012" name="BMC Genomics">
        <title>Genome of Epinotia aporema granulovirus (EpapGV), a polyorganotropic fast killing betabaculovirus with a novel thymidylate kinase gene.</title>
        <authorList>
            <person name="Ferrelli M.L."/>
            <person name="Salvador R."/>
            <person name="Biedma M.E."/>
            <person name="Berretta M.F."/>
            <person name="Haase S."/>
            <person name="Sciocco-Cap A."/>
            <person name="Ghiringhelli P.D."/>
            <person name="Romanowski V."/>
        </authorList>
    </citation>
    <scope>NUCLEOTIDE SEQUENCE [LARGE SCALE GENOMIC DNA]</scope>
</reference>
<evidence type="ECO:0000256" key="2">
    <source>
        <dbReference type="ARBA" id="ARBA00022729"/>
    </source>
</evidence>
<name>K4EQ30_9BBAC</name>
<protein>
    <submittedName>
        <fullName evidence="9">VP91</fullName>
    </submittedName>
</protein>
<keyword evidence="1" id="KW-0147">Chitin-binding</keyword>
<feature type="domain" description="Zinc finger C2HC baculovirus (BV)-type profile" evidence="8">
    <location>
        <begin position="143"/>
        <end position="192"/>
    </location>
</feature>
<sequence length="567" mass="63315">MLSAPALLVAIFLLIITLMFYNQYIAVDFDTDTYSSRLDILKTYMTTVTDGHIPSRLAYVSAVQGNNFAVTYFDTSTLKKMHQINSSEKEYSFDFSSQEFRRISTPTASGITAIDGGAFIAHMDDGDLDMECDAGSRYDGNRCAQPSFCLGSNINVPMTEDALNVLLFDKMNARRKPITNNPQQHTTVYVHCDNDLVPHIKECGNGETFFGNRCVYDPVITTNGQGLTTGINYDKIKCKKSIVYYGAKAAYKVHTKCGVATTKQYTTPPPPPPPLPMSLSSSPPTAVNSNHTFDQSVPITIGHTFITDELSEHQYLECIGANNVFLHTCVNRYYKNGAYYCDIEEMCRQFEHGHGTVVNGISTDNISFDSGASVCENYLITSVEECDVDDFVTSKQFDPPVTARLQLPKQIYHQNKCIDYNIDAVNILKDGFTITVDGRVSTSMVGRVSKITDKQSFLNARSISDFVTYSRDLGEIGIDENLMGLDCFDDVSSDIFDNTRYNECQNGKLLRTIQLNNDQYVEDGVVKTMTNYTGQCRMDDGSPYFDQTHRVVDGFSCYYTIPKIDSV</sequence>
<dbReference type="InterPro" id="IPR013682">
    <property type="entry name" value="BaculoV_Vp91_N"/>
</dbReference>
<evidence type="ECO:0000256" key="1">
    <source>
        <dbReference type="ARBA" id="ARBA00022669"/>
    </source>
</evidence>
<evidence type="ECO:0000313" key="10">
    <source>
        <dbReference type="Proteomes" id="UP000201571"/>
    </source>
</evidence>
<dbReference type="PROSITE" id="PS51807">
    <property type="entry name" value="ZF_C2HC_BV"/>
    <property type="match status" value="1"/>
</dbReference>
<keyword evidence="10" id="KW-1185">Reference proteome</keyword>
<dbReference type="Pfam" id="PF08475">
    <property type="entry name" value="Baculo_VP91_N"/>
    <property type="match status" value="1"/>
</dbReference>